<dbReference type="InterPro" id="IPR007444">
    <property type="entry name" value="Glucan_biosyn_MdoG_C"/>
</dbReference>
<evidence type="ECO:0000256" key="5">
    <source>
        <dbReference type="ARBA" id="ARBA00022729"/>
    </source>
</evidence>
<dbReference type="KEGG" id="dba:Dbac_0593"/>
<dbReference type="PANTHER" id="PTHR30504">
    <property type="entry name" value="GLUCANS BIOSYNTHESIS PROTEIN"/>
    <property type="match status" value="1"/>
</dbReference>
<comment type="similarity">
    <text evidence="3">Belongs to the OpgD/OpgG family.</text>
</comment>
<dbReference type="Gene3D" id="2.70.98.10">
    <property type="match status" value="1"/>
</dbReference>
<dbReference type="RefSeq" id="WP_015772817.1">
    <property type="nucleotide sequence ID" value="NC_013173.1"/>
</dbReference>
<dbReference type="HOGENOM" id="CLU_023403_2_0_7"/>
<dbReference type="Proteomes" id="UP000002216">
    <property type="component" value="Chromosome"/>
</dbReference>
<evidence type="ECO:0000256" key="6">
    <source>
        <dbReference type="ARBA" id="ARBA00022764"/>
    </source>
</evidence>
<evidence type="ECO:0000313" key="9">
    <source>
        <dbReference type="EMBL" id="ACU88717.1"/>
    </source>
</evidence>
<evidence type="ECO:0000256" key="2">
    <source>
        <dbReference type="ARBA" id="ARBA00005001"/>
    </source>
</evidence>
<evidence type="ECO:0000256" key="4">
    <source>
        <dbReference type="ARBA" id="ARBA00015376"/>
    </source>
</evidence>
<evidence type="ECO:0000256" key="7">
    <source>
        <dbReference type="SAM" id="SignalP"/>
    </source>
</evidence>
<dbReference type="PIRSF" id="PIRSF006281">
    <property type="entry name" value="MdoG"/>
    <property type="match status" value="1"/>
</dbReference>
<dbReference type="InterPro" id="IPR014756">
    <property type="entry name" value="Ig_E-set"/>
</dbReference>
<evidence type="ECO:0000256" key="3">
    <source>
        <dbReference type="ARBA" id="ARBA00009284"/>
    </source>
</evidence>
<dbReference type="InterPro" id="IPR014438">
    <property type="entry name" value="Glucan_biosyn_MdoG/MdoD"/>
</dbReference>
<feature type="chain" id="PRO_5002979501" description="Glucans biosynthesis protein G" evidence="7">
    <location>
        <begin position="26"/>
        <end position="522"/>
    </location>
</feature>
<dbReference type="STRING" id="525897.Dbac_0593"/>
<dbReference type="PANTHER" id="PTHR30504:SF4">
    <property type="entry name" value="GLUCANS BIOSYNTHESIS PROTEIN G"/>
    <property type="match status" value="1"/>
</dbReference>
<dbReference type="EMBL" id="CP001629">
    <property type="protein sequence ID" value="ACU88717.1"/>
    <property type="molecule type" value="Genomic_DNA"/>
</dbReference>
<dbReference type="Gene3D" id="2.60.40.10">
    <property type="entry name" value="Immunoglobulins"/>
    <property type="match status" value="1"/>
</dbReference>
<keyword evidence="10" id="KW-1185">Reference proteome</keyword>
<dbReference type="AlphaFoldDB" id="C7LX44"/>
<dbReference type="FunFam" id="2.70.98.10:FF:000001">
    <property type="entry name" value="Glucans biosynthesis protein G"/>
    <property type="match status" value="1"/>
</dbReference>
<dbReference type="SUPFAM" id="SSF81296">
    <property type="entry name" value="E set domains"/>
    <property type="match status" value="1"/>
</dbReference>
<dbReference type="OrthoDB" id="335750at2"/>
<feature type="domain" description="Glucan biosynthesis periplasmic MdoG C-terminal" evidence="8">
    <location>
        <begin position="36"/>
        <end position="519"/>
    </location>
</feature>
<evidence type="ECO:0000259" key="8">
    <source>
        <dbReference type="Pfam" id="PF04349"/>
    </source>
</evidence>
<dbReference type="InterPro" id="IPR013783">
    <property type="entry name" value="Ig-like_fold"/>
</dbReference>
<reference evidence="9 10" key="1">
    <citation type="journal article" date="2009" name="Stand. Genomic Sci.">
        <title>Complete genome sequence of Desulfomicrobium baculatum type strain (X).</title>
        <authorList>
            <person name="Copeland A."/>
            <person name="Spring S."/>
            <person name="Goker M."/>
            <person name="Schneider S."/>
            <person name="Lapidus A."/>
            <person name="Del Rio T.G."/>
            <person name="Tice H."/>
            <person name="Cheng J.F."/>
            <person name="Chen F."/>
            <person name="Nolan M."/>
            <person name="Bruce D."/>
            <person name="Goodwin L."/>
            <person name="Pitluck S."/>
            <person name="Ivanova N."/>
            <person name="Mavrommatis K."/>
            <person name="Ovchinnikova G."/>
            <person name="Pati A."/>
            <person name="Chen A."/>
            <person name="Palaniappan K."/>
            <person name="Land M."/>
            <person name="Hauser L."/>
            <person name="Chang Y.J."/>
            <person name="Jeffries C.C."/>
            <person name="Meincke L."/>
            <person name="Sims D."/>
            <person name="Brettin T."/>
            <person name="Detter J.C."/>
            <person name="Han C."/>
            <person name="Chain P."/>
            <person name="Bristow J."/>
            <person name="Eisen J.A."/>
            <person name="Markowitz V."/>
            <person name="Hugenholtz P."/>
            <person name="Kyrpides N.C."/>
            <person name="Klenk H.P."/>
            <person name="Lucas S."/>
        </authorList>
    </citation>
    <scope>NUCLEOTIDE SEQUENCE [LARGE SCALE GENOMIC DNA]</scope>
    <source>
        <strain evidence="10">DSM 4028 / VKM B-1378 / X</strain>
    </source>
</reference>
<keyword evidence="6" id="KW-0574">Periplasm</keyword>
<protein>
    <recommendedName>
        <fullName evidence="4">Glucans biosynthesis protein G</fullName>
    </recommendedName>
</protein>
<name>C7LX44_DESBD</name>
<evidence type="ECO:0000256" key="1">
    <source>
        <dbReference type="ARBA" id="ARBA00004418"/>
    </source>
</evidence>
<keyword evidence="5 7" id="KW-0732">Signal</keyword>
<proteinExistence type="inferred from homology"/>
<dbReference type="Pfam" id="PF04349">
    <property type="entry name" value="MdoG"/>
    <property type="match status" value="1"/>
</dbReference>
<gene>
    <name evidence="9" type="ordered locus">Dbac_0593</name>
</gene>
<dbReference type="GO" id="GO:0030246">
    <property type="term" value="F:carbohydrate binding"/>
    <property type="evidence" value="ECO:0007669"/>
    <property type="project" value="InterPro"/>
</dbReference>
<comment type="subcellular location">
    <subcellularLocation>
        <location evidence="1">Periplasm</location>
    </subcellularLocation>
</comment>
<dbReference type="InterPro" id="IPR011013">
    <property type="entry name" value="Gal_mutarotase_sf_dom"/>
</dbReference>
<dbReference type="GO" id="GO:0003824">
    <property type="term" value="F:catalytic activity"/>
    <property type="evidence" value="ECO:0007669"/>
    <property type="project" value="InterPro"/>
</dbReference>
<dbReference type="UniPathway" id="UPA00637"/>
<accession>C7LX44</accession>
<dbReference type="GO" id="GO:0030288">
    <property type="term" value="C:outer membrane-bounded periplasmic space"/>
    <property type="evidence" value="ECO:0007669"/>
    <property type="project" value="TreeGrafter"/>
</dbReference>
<dbReference type="eggNOG" id="COG3131">
    <property type="taxonomic scope" value="Bacteria"/>
</dbReference>
<comment type="pathway">
    <text evidence="2">Glycan metabolism; osmoregulated periplasmic glucan (OPG) biosynthesis.</text>
</comment>
<dbReference type="InterPro" id="IPR014718">
    <property type="entry name" value="GH-type_carb-bd"/>
</dbReference>
<dbReference type="SUPFAM" id="SSF74650">
    <property type="entry name" value="Galactose mutarotase-like"/>
    <property type="match status" value="1"/>
</dbReference>
<dbReference type="GO" id="GO:0051274">
    <property type="term" value="P:beta-glucan biosynthetic process"/>
    <property type="evidence" value="ECO:0007669"/>
    <property type="project" value="TreeGrafter"/>
</dbReference>
<feature type="signal peptide" evidence="7">
    <location>
        <begin position="1"/>
        <end position="25"/>
    </location>
</feature>
<organism evidence="9 10">
    <name type="scientific">Desulfomicrobium baculatum (strain DSM 4028 / VKM B-1378 / X)</name>
    <name type="common">Desulfovibrio baculatus</name>
    <dbReference type="NCBI Taxonomy" id="525897"/>
    <lineage>
        <taxon>Bacteria</taxon>
        <taxon>Pseudomonadati</taxon>
        <taxon>Thermodesulfobacteriota</taxon>
        <taxon>Desulfovibrionia</taxon>
        <taxon>Desulfovibrionales</taxon>
        <taxon>Desulfomicrobiaceae</taxon>
        <taxon>Desulfomicrobium</taxon>
    </lineage>
</organism>
<sequence>MFRHNGLFGFMAGLFLFLSTVLSHAQTQAQTQAPGFGLQDVATMAQALAAKPYEDNAGQVPEVLKTISYDQWRDIRFVPEKSLWRADKLPFELQFFHPGLFYDRTIAVNVVEKNVPTRLAFDTGAFDYGKNNFAAQIPTEMGYAGFRIHTAINTKNYLDEFLVFLGASYFRAVGKGQNYGLSARGLAIDTAEPSGEEFPFFKEFWIVKPGKKDKSITVYALLDSRRVAGAYRFEITTGAETVLDVESILFLREPVAKLGIAPLTSMFIFGENSNPRVSDDFRPEVHDSDGLMAAFDNNEWIWRPLQNPKSLSVNVFSAPNIRGMGLMQRDTDYANYLDLEAKYEARPSAWIEPKGDWGPGKLHLVQIPSPEEIHDNIVTFWTPDSTPQPGQPIAFDYRLRWAPPKRVTSPEGQVIFTRTGKGKTANSRLFVLEFKGGKLEDLPDDAALDANVWVGMGGKLLEKRVYKNPVTDSWRLVFEIEPDSASALSMVLPDKRPSIEMRAILQHGVTPLTETWTYAIKL</sequence>
<evidence type="ECO:0000313" key="10">
    <source>
        <dbReference type="Proteomes" id="UP000002216"/>
    </source>
</evidence>